<dbReference type="MEROPS" id="I13.009"/>
<dbReference type="AlphaFoldDB" id="W9S0M9"/>
<gene>
    <name evidence="4" type="ORF">L484_005748</name>
</gene>
<dbReference type="GO" id="GO:0009611">
    <property type="term" value="P:response to wounding"/>
    <property type="evidence" value="ECO:0007669"/>
    <property type="project" value="InterPro"/>
</dbReference>
<name>W9S0M9_9ROSA</name>
<dbReference type="EMBL" id="KE344838">
    <property type="protein sequence ID" value="EXB81310.1"/>
    <property type="molecule type" value="Genomic_DNA"/>
</dbReference>
<evidence type="ECO:0000256" key="1">
    <source>
        <dbReference type="ARBA" id="ARBA00008210"/>
    </source>
</evidence>
<organism evidence="4 5">
    <name type="scientific">Morus notabilis</name>
    <dbReference type="NCBI Taxonomy" id="981085"/>
    <lineage>
        <taxon>Eukaryota</taxon>
        <taxon>Viridiplantae</taxon>
        <taxon>Streptophyta</taxon>
        <taxon>Embryophyta</taxon>
        <taxon>Tracheophyta</taxon>
        <taxon>Spermatophyta</taxon>
        <taxon>Magnoliopsida</taxon>
        <taxon>eudicotyledons</taxon>
        <taxon>Gunneridae</taxon>
        <taxon>Pentapetalae</taxon>
        <taxon>rosids</taxon>
        <taxon>fabids</taxon>
        <taxon>Rosales</taxon>
        <taxon>Moraceae</taxon>
        <taxon>Moreae</taxon>
        <taxon>Morus</taxon>
    </lineage>
</organism>
<protein>
    <submittedName>
        <fullName evidence="4">Proteinase inhibitor</fullName>
    </submittedName>
</protein>
<dbReference type="STRING" id="981085.W9S0M9"/>
<comment type="similarity">
    <text evidence="1">Belongs to the protease inhibitor I13 (potato type I serine protease inhibitor) family.</text>
</comment>
<keyword evidence="3" id="KW-0722">Serine protease inhibitor</keyword>
<reference evidence="5" key="1">
    <citation type="submission" date="2013-01" db="EMBL/GenBank/DDBJ databases">
        <title>Draft Genome Sequence of a Mulberry Tree, Morus notabilis C.K. Schneid.</title>
        <authorList>
            <person name="He N."/>
            <person name="Zhao S."/>
        </authorList>
    </citation>
    <scope>NUCLEOTIDE SEQUENCE</scope>
</reference>
<dbReference type="Pfam" id="PF00280">
    <property type="entry name" value="potato_inhibit"/>
    <property type="match status" value="1"/>
</dbReference>
<keyword evidence="5" id="KW-1185">Reference proteome</keyword>
<dbReference type="PANTHER" id="PTHR33091:SF83">
    <property type="entry name" value="SERINE PROTEASE INHIBITOR, POTATO INHIBITOR I-TYPE FAMILY PROTEIN-RELATED"/>
    <property type="match status" value="1"/>
</dbReference>
<evidence type="ECO:0000313" key="5">
    <source>
        <dbReference type="Proteomes" id="UP000030645"/>
    </source>
</evidence>
<dbReference type="GO" id="GO:0004867">
    <property type="term" value="F:serine-type endopeptidase inhibitor activity"/>
    <property type="evidence" value="ECO:0007669"/>
    <property type="project" value="UniProtKB-KW"/>
</dbReference>
<dbReference type="InterPro" id="IPR036354">
    <property type="entry name" value="Prot_inh_pot1_sf"/>
</dbReference>
<dbReference type="Gene3D" id="3.30.10.10">
    <property type="entry name" value="Trypsin Inhibitor V, subunit A"/>
    <property type="match status" value="1"/>
</dbReference>
<sequence length="71" mass="7741">MASDQCPGKKSWPELVGVCGEIAAAKIEKENPNVDAIVKLQGTPVIQDYRCNRVWIWVNTHGVVSTVPHVG</sequence>
<dbReference type="Proteomes" id="UP000030645">
    <property type="component" value="Unassembled WGS sequence"/>
</dbReference>
<accession>W9S0M9</accession>
<proteinExistence type="inferred from homology"/>
<dbReference type="PROSITE" id="PS00285">
    <property type="entry name" value="POTATO_INHIBITOR"/>
    <property type="match status" value="1"/>
</dbReference>
<keyword evidence="2" id="KW-0646">Protease inhibitor</keyword>
<evidence type="ECO:0000256" key="2">
    <source>
        <dbReference type="ARBA" id="ARBA00022690"/>
    </source>
</evidence>
<dbReference type="SUPFAM" id="SSF54654">
    <property type="entry name" value="CI-2 family of serine protease inhibitors"/>
    <property type="match status" value="1"/>
</dbReference>
<dbReference type="PANTHER" id="PTHR33091">
    <property type="entry name" value="PROTEIN, PUTATIVE, EXPRESSED-RELATED"/>
    <property type="match status" value="1"/>
</dbReference>
<evidence type="ECO:0000313" key="4">
    <source>
        <dbReference type="EMBL" id="EXB81310.1"/>
    </source>
</evidence>
<evidence type="ECO:0000256" key="3">
    <source>
        <dbReference type="ARBA" id="ARBA00022900"/>
    </source>
</evidence>
<dbReference type="PRINTS" id="PR00292">
    <property type="entry name" value="POTATOINHBTR"/>
</dbReference>
<dbReference type="InterPro" id="IPR000864">
    <property type="entry name" value="Prot_inh_pot1"/>
</dbReference>